<keyword evidence="3" id="KW-1185">Reference proteome</keyword>
<dbReference type="EMBL" id="JARKHS020008387">
    <property type="protein sequence ID" value="KAK8780826.1"/>
    <property type="molecule type" value="Genomic_DNA"/>
</dbReference>
<dbReference type="GO" id="GO:0140359">
    <property type="term" value="F:ABC-type transporter activity"/>
    <property type="evidence" value="ECO:0007669"/>
    <property type="project" value="InterPro"/>
</dbReference>
<dbReference type="Gene3D" id="3.40.50.300">
    <property type="entry name" value="P-loop containing nucleotide triphosphate hydrolases"/>
    <property type="match status" value="1"/>
</dbReference>
<dbReference type="GO" id="GO:0005524">
    <property type="term" value="F:ATP binding"/>
    <property type="evidence" value="ECO:0007669"/>
    <property type="project" value="InterPro"/>
</dbReference>
<dbReference type="Pfam" id="PF00005">
    <property type="entry name" value="ABC_tran"/>
    <property type="match status" value="1"/>
</dbReference>
<reference evidence="2 3" key="1">
    <citation type="journal article" date="2023" name="Arcadia Sci">
        <title>De novo assembly of a long-read Amblyomma americanum tick genome.</title>
        <authorList>
            <person name="Chou S."/>
            <person name="Poskanzer K.E."/>
            <person name="Rollins M."/>
            <person name="Thuy-Boun P.S."/>
        </authorList>
    </citation>
    <scope>NUCLEOTIDE SEQUENCE [LARGE SCALE GENOMIC DNA]</scope>
    <source>
        <strain evidence="2">F_SG_1</strain>
        <tissue evidence="2">Salivary glands</tissue>
    </source>
</reference>
<evidence type="ECO:0000259" key="1">
    <source>
        <dbReference type="PROSITE" id="PS50893"/>
    </source>
</evidence>
<dbReference type="GO" id="GO:0016887">
    <property type="term" value="F:ATP hydrolysis activity"/>
    <property type="evidence" value="ECO:0007669"/>
    <property type="project" value="InterPro"/>
</dbReference>
<organism evidence="2 3">
    <name type="scientific">Amblyomma americanum</name>
    <name type="common">Lone star tick</name>
    <dbReference type="NCBI Taxonomy" id="6943"/>
    <lineage>
        <taxon>Eukaryota</taxon>
        <taxon>Metazoa</taxon>
        <taxon>Ecdysozoa</taxon>
        <taxon>Arthropoda</taxon>
        <taxon>Chelicerata</taxon>
        <taxon>Arachnida</taxon>
        <taxon>Acari</taxon>
        <taxon>Parasitiformes</taxon>
        <taxon>Ixodida</taxon>
        <taxon>Ixodoidea</taxon>
        <taxon>Ixodidae</taxon>
        <taxon>Amblyomminae</taxon>
        <taxon>Amblyomma</taxon>
    </lineage>
</organism>
<protein>
    <recommendedName>
        <fullName evidence="1">ABC transporter domain-containing protein</fullName>
    </recommendedName>
</protein>
<name>A0AAQ4F118_AMBAM</name>
<comment type="caution">
    <text evidence="2">The sequence shown here is derived from an EMBL/GenBank/DDBJ whole genome shotgun (WGS) entry which is preliminary data.</text>
</comment>
<dbReference type="PANTHER" id="PTHR19229">
    <property type="entry name" value="ATP-BINDING CASSETTE TRANSPORTER SUBFAMILY A ABCA"/>
    <property type="match status" value="1"/>
</dbReference>
<dbReference type="GO" id="GO:0005319">
    <property type="term" value="F:lipid transporter activity"/>
    <property type="evidence" value="ECO:0007669"/>
    <property type="project" value="TreeGrafter"/>
</dbReference>
<dbReference type="AlphaFoldDB" id="A0AAQ4F118"/>
<evidence type="ECO:0000313" key="2">
    <source>
        <dbReference type="EMBL" id="KAK8780826.1"/>
    </source>
</evidence>
<dbReference type="Proteomes" id="UP001321473">
    <property type="component" value="Unassembled WGS sequence"/>
</dbReference>
<dbReference type="SUPFAM" id="SSF52540">
    <property type="entry name" value="P-loop containing nucleoside triphosphate hydrolases"/>
    <property type="match status" value="1"/>
</dbReference>
<dbReference type="InterPro" id="IPR026082">
    <property type="entry name" value="ABCA"/>
</dbReference>
<dbReference type="InterPro" id="IPR027417">
    <property type="entry name" value="P-loop_NTPase"/>
</dbReference>
<proteinExistence type="predicted"/>
<gene>
    <name evidence="2" type="ORF">V5799_017833</name>
</gene>
<accession>A0AAQ4F118</accession>
<dbReference type="PANTHER" id="PTHR19229:SF250">
    <property type="entry name" value="ABC TRANSPORTER DOMAIN-CONTAINING PROTEIN-RELATED"/>
    <property type="match status" value="1"/>
</dbReference>
<feature type="domain" description="ABC transporter" evidence="1">
    <location>
        <begin position="69"/>
        <end position="304"/>
    </location>
</feature>
<evidence type="ECO:0000313" key="3">
    <source>
        <dbReference type="Proteomes" id="UP001321473"/>
    </source>
</evidence>
<dbReference type="InterPro" id="IPR003439">
    <property type="entry name" value="ABC_transporter-like_ATP-bd"/>
</dbReference>
<dbReference type="PROSITE" id="PS50893">
    <property type="entry name" value="ABC_TRANSPORTER_2"/>
    <property type="match status" value="1"/>
</dbReference>
<dbReference type="GO" id="GO:0016020">
    <property type="term" value="C:membrane"/>
    <property type="evidence" value="ECO:0007669"/>
    <property type="project" value="InterPro"/>
</dbReference>
<sequence>MMELTVMFIEGFVCLMLLVLVEHALMRHWFAPAEKIEEPAAKEGSPDVMAERNYVNKVLERHDLSKPTLLALDLKKSYDRVVALRGVSFHVDPGETLAVLGMLGSGKSTLLDVLSGIQPPSGGVAYIGDVSHRDVARWEKCTGLCPDYDTFLGRLTVRQTLTLYAFIRGVQHQSRATLVEHLFALLNLADVADDTIDNCRVPPGAKPASVRGLQLKPEAYNNPAAWKAIDGAVRSALPAATFSGQLTAFVEYEVQKLPPWRDLARILTDMKHHLGEYVFDILMSEMTLEHVILKIAKYQVASVKGPAVSS</sequence>